<dbReference type="Pfam" id="PF02298">
    <property type="entry name" value="Cu_bind_like"/>
    <property type="match status" value="1"/>
</dbReference>
<dbReference type="Proteomes" id="UP001497457">
    <property type="component" value="Chromosome 5rd"/>
</dbReference>
<dbReference type="PANTHER" id="PTHR33021">
    <property type="entry name" value="BLUE COPPER PROTEIN"/>
    <property type="match status" value="1"/>
</dbReference>
<dbReference type="InterPro" id="IPR003245">
    <property type="entry name" value="Phytocyanin_dom"/>
</dbReference>
<feature type="region of interest" description="Disordered" evidence="1">
    <location>
        <begin position="168"/>
        <end position="192"/>
    </location>
</feature>
<gene>
    <name evidence="5" type="ORF">URODEC1_LOCUS98099</name>
</gene>
<feature type="signal peptide" evidence="3">
    <location>
        <begin position="1"/>
        <end position="26"/>
    </location>
</feature>
<feature type="transmembrane region" description="Helical" evidence="2">
    <location>
        <begin position="200"/>
        <end position="223"/>
    </location>
</feature>
<keyword evidence="6" id="KW-1185">Reference proteome</keyword>
<dbReference type="InterPro" id="IPR039391">
    <property type="entry name" value="Phytocyanin-like"/>
</dbReference>
<dbReference type="InterPro" id="IPR008972">
    <property type="entry name" value="Cupredoxin"/>
</dbReference>
<evidence type="ECO:0000259" key="4">
    <source>
        <dbReference type="PROSITE" id="PS51485"/>
    </source>
</evidence>
<protein>
    <recommendedName>
        <fullName evidence="4">Phytocyanin domain-containing protein</fullName>
    </recommendedName>
</protein>
<proteinExistence type="predicted"/>
<feature type="compositionally biased region" description="Low complexity" evidence="1">
    <location>
        <begin position="183"/>
        <end position="192"/>
    </location>
</feature>
<dbReference type="SUPFAM" id="SSF49503">
    <property type="entry name" value="Cupredoxins"/>
    <property type="match status" value="1"/>
</dbReference>
<feature type="chain" id="PRO_5044841265" description="Phytocyanin domain-containing protein" evidence="3">
    <location>
        <begin position="27"/>
        <end position="224"/>
    </location>
</feature>
<dbReference type="AlphaFoldDB" id="A0ABC9ERD9"/>
<dbReference type="EMBL" id="OZ075115">
    <property type="protein sequence ID" value="CAL5062092.1"/>
    <property type="molecule type" value="Genomic_DNA"/>
</dbReference>
<name>A0ABC9ERD9_9POAL</name>
<keyword evidence="2" id="KW-0812">Transmembrane</keyword>
<evidence type="ECO:0000313" key="6">
    <source>
        <dbReference type="Proteomes" id="UP001497457"/>
    </source>
</evidence>
<dbReference type="PROSITE" id="PS51485">
    <property type="entry name" value="PHYTOCYANIN"/>
    <property type="match status" value="1"/>
</dbReference>
<accession>A0ABC9ERD9</accession>
<sequence>MGVGAARRAAVAALLAVAVLAGVASAAVYEVGGKIGWTVMGNPDYAGWAGNKTFHKNDVVDGGMPMSCKVSLVAMLFLPLEMPITQSQSGYRCFHVFTYNKQYHNVMAVSKADYKNCVANKPIATWSTGNDSVVLNTTGHHYFICGFTGHCAAGQKVDIRVASSAASSPAPAPAPSGGGSNPSGGATAAPSPHPNAAPKALLAVSSVAATVAASLLSLAAAVLA</sequence>
<dbReference type="PANTHER" id="PTHR33021:SF339">
    <property type="entry name" value="OS07G0570600 PROTEIN"/>
    <property type="match status" value="1"/>
</dbReference>
<evidence type="ECO:0000313" key="5">
    <source>
        <dbReference type="EMBL" id="CAL5062092.1"/>
    </source>
</evidence>
<evidence type="ECO:0000256" key="1">
    <source>
        <dbReference type="SAM" id="MobiDB-lite"/>
    </source>
</evidence>
<keyword evidence="2" id="KW-0472">Membrane</keyword>
<reference evidence="5" key="1">
    <citation type="submission" date="2024-10" db="EMBL/GenBank/DDBJ databases">
        <authorList>
            <person name="Ryan C."/>
        </authorList>
    </citation>
    <scope>NUCLEOTIDE SEQUENCE [LARGE SCALE GENOMIC DNA]</scope>
</reference>
<evidence type="ECO:0000256" key="3">
    <source>
        <dbReference type="SAM" id="SignalP"/>
    </source>
</evidence>
<feature type="domain" description="Phytocyanin" evidence="4">
    <location>
        <begin position="27"/>
        <end position="163"/>
    </location>
</feature>
<organism evidence="5 6">
    <name type="scientific">Urochloa decumbens</name>
    <dbReference type="NCBI Taxonomy" id="240449"/>
    <lineage>
        <taxon>Eukaryota</taxon>
        <taxon>Viridiplantae</taxon>
        <taxon>Streptophyta</taxon>
        <taxon>Embryophyta</taxon>
        <taxon>Tracheophyta</taxon>
        <taxon>Spermatophyta</taxon>
        <taxon>Magnoliopsida</taxon>
        <taxon>Liliopsida</taxon>
        <taxon>Poales</taxon>
        <taxon>Poaceae</taxon>
        <taxon>PACMAD clade</taxon>
        <taxon>Panicoideae</taxon>
        <taxon>Panicodae</taxon>
        <taxon>Paniceae</taxon>
        <taxon>Melinidinae</taxon>
        <taxon>Urochloa</taxon>
    </lineage>
</organism>
<keyword evidence="3" id="KW-0732">Signal</keyword>
<keyword evidence="2" id="KW-1133">Transmembrane helix</keyword>
<dbReference type="Gene3D" id="2.60.40.420">
    <property type="entry name" value="Cupredoxins - blue copper proteins"/>
    <property type="match status" value="1"/>
</dbReference>
<evidence type="ECO:0000256" key="2">
    <source>
        <dbReference type="SAM" id="Phobius"/>
    </source>
</evidence>